<dbReference type="NCBIfam" id="TIGR00616">
    <property type="entry name" value="rect"/>
    <property type="match status" value="1"/>
</dbReference>
<dbReference type="Pfam" id="PF03837">
    <property type="entry name" value="RecT"/>
    <property type="match status" value="1"/>
</dbReference>
<feature type="non-terminal residue" evidence="2">
    <location>
        <position position="1"/>
    </location>
</feature>
<feature type="compositionally biased region" description="Low complexity" evidence="1">
    <location>
        <begin position="246"/>
        <end position="265"/>
    </location>
</feature>
<dbReference type="GO" id="GO:0003677">
    <property type="term" value="F:DNA binding"/>
    <property type="evidence" value="ECO:0007669"/>
    <property type="project" value="InterPro"/>
</dbReference>
<dbReference type="GO" id="GO:0006259">
    <property type="term" value="P:DNA metabolic process"/>
    <property type="evidence" value="ECO:0007669"/>
    <property type="project" value="InterPro"/>
</dbReference>
<gene>
    <name evidence="2" type="ORF">LCGC14_2958490</name>
</gene>
<dbReference type="AlphaFoldDB" id="A0A0F9A4A2"/>
<evidence type="ECO:0000313" key="2">
    <source>
        <dbReference type="EMBL" id="KKK66996.1"/>
    </source>
</evidence>
<dbReference type="InterPro" id="IPR004590">
    <property type="entry name" value="ssDNA_annealing_RecT"/>
</dbReference>
<dbReference type="InterPro" id="IPR018330">
    <property type="entry name" value="RecT_fam"/>
</dbReference>
<proteinExistence type="predicted"/>
<protein>
    <submittedName>
        <fullName evidence="2">Uncharacterized protein</fullName>
    </submittedName>
</protein>
<dbReference type="EMBL" id="LAZR01059816">
    <property type="protein sequence ID" value="KKK66996.1"/>
    <property type="molecule type" value="Genomic_DNA"/>
</dbReference>
<sequence>QRMARAVINATMMNPGLLKCDSASLMAAVMNAAVLNLAPGPAGLCAIIPYGTTATFQFMYRGLIHLAYRAGEIATIICETVDANDDYEWCPGQPPTHYLAQEPSGEWVKVYFVAGIKGGGWIAPQPWSKAKILTHRDRYSKAHAKDKKKSPWATAEEEMAKKTVIINGLKLCPISEETSAAITTYEMAEQGRSVMMAATEDLKNSIPETLKGMVQEERERRQANAPTQNGEGEDTEQSAGGDTPMNEGNEAESSGSDGSETSSGNVRLQAKEEWEATIVDAVTLGIIENEKKAWDLLLGWCHRSGKRELTAEHYGIGTKKLMAMADDLPVAEKQGDLADAGVSAADIDFGDR</sequence>
<name>A0A0F9A4A2_9ZZZZ</name>
<reference evidence="2" key="1">
    <citation type="journal article" date="2015" name="Nature">
        <title>Complex archaea that bridge the gap between prokaryotes and eukaryotes.</title>
        <authorList>
            <person name="Spang A."/>
            <person name="Saw J.H."/>
            <person name="Jorgensen S.L."/>
            <person name="Zaremba-Niedzwiedzka K."/>
            <person name="Martijn J."/>
            <person name="Lind A.E."/>
            <person name="van Eijk R."/>
            <person name="Schleper C."/>
            <person name="Guy L."/>
            <person name="Ettema T.J."/>
        </authorList>
    </citation>
    <scope>NUCLEOTIDE SEQUENCE</scope>
</reference>
<comment type="caution">
    <text evidence="2">The sequence shown here is derived from an EMBL/GenBank/DDBJ whole genome shotgun (WGS) entry which is preliminary data.</text>
</comment>
<organism evidence="2">
    <name type="scientific">marine sediment metagenome</name>
    <dbReference type="NCBI Taxonomy" id="412755"/>
    <lineage>
        <taxon>unclassified sequences</taxon>
        <taxon>metagenomes</taxon>
        <taxon>ecological metagenomes</taxon>
    </lineage>
</organism>
<evidence type="ECO:0000256" key="1">
    <source>
        <dbReference type="SAM" id="MobiDB-lite"/>
    </source>
</evidence>
<feature type="region of interest" description="Disordered" evidence="1">
    <location>
        <begin position="217"/>
        <end position="269"/>
    </location>
</feature>
<accession>A0A0F9A4A2</accession>